<dbReference type="Proteomes" id="UP000778797">
    <property type="component" value="Unassembled WGS sequence"/>
</dbReference>
<keyword evidence="1" id="KW-0732">Signal</keyword>
<feature type="chain" id="PRO_5045365325" description="Carboxypeptidase-like protein" evidence="1">
    <location>
        <begin position="26"/>
        <end position="438"/>
    </location>
</feature>
<accession>A0ABS8EQ30</accession>
<sequence length="438" mass="50674">MSLNTTILKKYILALSFLFGLSLSAQTTPLSIKVIESETKDPIPYVTLVSNNEIIGYTNGNGIFLIKETLQIPNKITFIQNGYKSKTVDSIKLKDKPIVLLERKPYELEEVLLVASKPIYIKEILKNSVKAFENNFKEDPYLTKTNFKQFLNFNDSLSSFIEIDGDMILLGKNKDVWSHPVLIPKQVRRTKENLATGNNEKDISHLGMILFSNAFKGIFRFFELRHPLSKKGNKLFNFQLEEVTTINNEDCYVINYYSKEDNIKIIGRDFNSINGQIIVKKKNFNIVKTTALFRRGQELSSEGWDVIFKIDYNTIEEFIYYKKIAYGIDHSYSNKNTIYQKGLLTFSDVNTRFDIDNNFFSNRNLFIASEKLNQYNNDYWKDKPLLCCGFMPHIESLFSSNDTNSFFSKGSKQTVNLSIKEEETIIKEKQILDLINSQ</sequence>
<dbReference type="RefSeq" id="WP_227477484.1">
    <property type="nucleotide sequence ID" value="NZ_JAFMPT010000013.1"/>
</dbReference>
<comment type="caution">
    <text evidence="2">The sequence shown here is derived from an EMBL/GenBank/DDBJ whole genome shotgun (WGS) entry which is preliminary data.</text>
</comment>
<proteinExistence type="predicted"/>
<name>A0ABS8EQ30_9FLAO</name>
<organism evidence="2 3">
    <name type="scientific">Winogradskyella immobilis</name>
    <dbReference type="NCBI Taxonomy" id="2816852"/>
    <lineage>
        <taxon>Bacteria</taxon>
        <taxon>Pseudomonadati</taxon>
        <taxon>Bacteroidota</taxon>
        <taxon>Flavobacteriia</taxon>
        <taxon>Flavobacteriales</taxon>
        <taxon>Flavobacteriaceae</taxon>
        <taxon>Winogradskyella</taxon>
    </lineage>
</organism>
<gene>
    <name evidence="2" type="ORF">J1C55_10345</name>
</gene>
<dbReference type="EMBL" id="JAFMPT010000013">
    <property type="protein sequence ID" value="MCC1484991.1"/>
    <property type="molecule type" value="Genomic_DNA"/>
</dbReference>
<keyword evidence="3" id="KW-1185">Reference proteome</keyword>
<reference evidence="3" key="2">
    <citation type="submission" date="2023-07" db="EMBL/GenBank/DDBJ databases">
        <title>Genome of Winogradskyella sp. E313.</title>
        <authorList>
            <person name="Zhou Y."/>
        </authorList>
    </citation>
    <scope>NUCLEOTIDE SEQUENCE [LARGE SCALE GENOMIC DNA]</scope>
    <source>
        <strain evidence="3">E313</strain>
    </source>
</reference>
<evidence type="ECO:0000256" key="1">
    <source>
        <dbReference type="SAM" id="SignalP"/>
    </source>
</evidence>
<reference evidence="3" key="1">
    <citation type="submission" date="2021-03" db="EMBL/GenBank/DDBJ databases">
        <title>Genome of Cognatishimia sp. F0-27.</title>
        <authorList>
            <person name="Ping X."/>
        </authorList>
    </citation>
    <scope>NUCLEOTIDE SEQUENCE [LARGE SCALE GENOMIC DNA]</scope>
    <source>
        <strain evidence="3">E313</strain>
    </source>
</reference>
<evidence type="ECO:0000313" key="2">
    <source>
        <dbReference type="EMBL" id="MCC1484991.1"/>
    </source>
</evidence>
<evidence type="ECO:0000313" key="3">
    <source>
        <dbReference type="Proteomes" id="UP000778797"/>
    </source>
</evidence>
<evidence type="ECO:0008006" key="4">
    <source>
        <dbReference type="Google" id="ProtNLM"/>
    </source>
</evidence>
<feature type="signal peptide" evidence="1">
    <location>
        <begin position="1"/>
        <end position="25"/>
    </location>
</feature>
<protein>
    <recommendedName>
        <fullName evidence="4">Carboxypeptidase-like protein</fullName>
    </recommendedName>
</protein>